<dbReference type="HOGENOM" id="CLU_2409183_0_0_9"/>
<proteinExistence type="predicted"/>
<name>L0K8S8_HALHC</name>
<dbReference type="EMBL" id="CP003359">
    <property type="protein sequence ID" value="AGB41411.1"/>
    <property type="molecule type" value="Genomic_DNA"/>
</dbReference>
<dbReference type="KEGG" id="hhl:Halha_1466"/>
<reference evidence="3" key="1">
    <citation type="submission" date="2012-02" db="EMBL/GenBank/DDBJ databases">
        <title>The complete genome of Halobacteroides halobius DSM 5150.</title>
        <authorList>
            <person name="Lucas S."/>
            <person name="Copeland A."/>
            <person name="Lapidus A."/>
            <person name="Glavina del Rio T."/>
            <person name="Dalin E."/>
            <person name="Tice H."/>
            <person name="Bruce D."/>
            <person name="Goodwin L."/>
            <person name="Pitluck S."/>
            <person name="Peters L."/>
            <person name="Mikhailova N."/>
            <person name="Gu W."/>
            <person name="Kyrpides N."/>
            <person name="Mavromatis K."/>
            <person name="Ivanova N."/>
            <person name="Brettin T."/>
            <person name="Detter J.C."/>
            <person name="Han C."/>
            <person name="Larimer F."/>
            <person name="Land M."/>
            <person name="Hauser L."/>
            <person name="Markowitz V."/>
            <person name="Cheng J.-F."/>
            <person name="Hugenholtz P."/>
            <person name="Woyke T."/>
            <person name="Wu D."/>
            <person name="Tindall B."/>
            <person name="Pomrenke H."/>
            <person name="Brambilla E."/>
            <person name="Klenk H.-P."/>
            <person name="Eisen J.A."/>
        </authorList>
    </citation>
    <scope>NUCLEOTIDE SEQUENCE [LARGE SCALE GENOMIC DNA]</scope>
    <source>
        <strain evidence="3">ATCC 35273 / DSM 5150 / MD-1</strain>
    </source>
</reference>
<dbReference type="RefSeq" id="WP_015327133.1">
    <property type="nucleotide sequence ID" value="NC_019978.1"/>
</dbReference>
<evidence type="ECO:0000313" key="3">
    <source>
        <dbReference type="Proteomes" id="UP000010880"/>
    </source>
</evidence>
<dbReference type="Proteomes" id="UP000010880">
    <property type="component" value="Chromosome"/>
</dbReference>
<dbReference type="AlphaFoldDB" id="L0K8S8"/>
<protein>
    <submittedName>
        <fullName evidence="2">Uncharacterized protein</fullName>
    </submittedName>
</protein>
<feature type="compositionally biased region" description="Basic and acidic residues" evidence="1">
    <location>
        <begin position="1"/>
        <end position="21"/>
    </location>
</feature>
<evidence type="ECO:0000313" key="2">
    <source>
        <dbReference type="EMBL" id="AGB41411.1"/>
    </source>
</evidence>
<sequence>MGMTEGSEKYEEIDNTHKDNPADPANDLASSKEFVEQVLGAKQYQDETPKGYPDGHSMPALFGWITQEYQREVSKELVDMGKNMESKNKSKK</sequence>
<keyword evidence="3" id="KW-1185">Reference proteome</keyword>
<dbReference type="OrthoDB" id="2112378at2"/>
<organism evidence="2 3">
    <name type="scientific">Halobacteroides halobius (strain ATCC 35273 / DSM 5150 / MD-1)</name>
    <dbReference type="NCBI Taxonomy" id="748449"/>
    <lineage>
        <taxon>Bacteria</taxon>
        <taxon>Bacillati</taxon>
        <taxon>Bacillota</taxon>
        <taxon>Clostridia</taxon>
        <taxon>Halanaerobiales</taxon>
        <taxon>Halobacteroidaceae</taxon>
        <taxon>Halobacteroides</taxon>
    </lineage>
</organism>
<evidence type="ECO:0000256" key="1">
    <source>
        <dbReference type="SAM" id="MobiDB-lite"/>
    </source>
</evidence>
<feature type="region of interest" description="Disordered" evidence="1">
    <location>
        <begin position="1"/>
        <end position="29"/>
    </location>
</feature>
<accession>L0K8S8</accession>
<gene>
    <name evidence="2" type="ordered locus">Halha_1466</name>
</gene>